<reference evidence="2 3" key="1">
    <citation type="journal article" date="2023" name="Nucleic Acids Res.">
        <title>The hologenome of Daphnia magna reveals possible DNA methylation and microbiome-mediated evolution of the host genome.</title>
        <authorList>
            <person name="Chaturvedi A."/>
            <person name="Li X."/>
            <person name="Dhandapani V."/>
            <person name="Marshall H."/>
            <person name="Kissane S."/>
            <person name="Cuenca-Cambronero M."/>
            <person name="Asole G."/>
            <person name="Calvet F."/>
            <person name="Ruiz-Romero M."/>
            <person name="Marangio P."/>
            <person name="Guigo R."/>
            <person name="Rago D."/>
            <person name="Mirbahai L."/>
            <person name="Eastwood N."/>
            <person name="Colbourne J.K."/>
            <person name="Zhou J."/>
            <person name="Mallon E."/>
            <person name="Orsini L."/>
        </authorList>
    </citation>
    <scope>NUCLEOTIDE SEQUENCE [LARGE SCALE GENOMIC DNA]</scope>
    <source>
        <strain evidence="2">LRV0_1</strain>
    </source>
</reference>
<gene>
    <name evidence="2" type="ORF">OUZ56_018580</name>
</gene>
<accession>A0ABQ9Z9A8</accession>
<organism evidence="2 3">
    <name type="scientific">Daphnia magna</name>
    <dbReference type="NCBI Taxonomy" id="35525"/>
    <lineage>
        <taxon>Eukaryota</taxon>
        <taxon>Metazoa</taxon>
        <taxon>Ecdysozoa</taxon>
        <taxon>Arthropoda</taxon>
        <taxon>Crustacea</taxon>
        <taxon>Branchiopoda</taxon>
        <taxon>Diplostraca</taxon>
        <taxon>Cladocera</taxon>
        <taxon>Anomopoda</taxon>
        <taxon>Daphniidae</taxon>
        <taxon>Daphnia</taxon>
    </lineage>
</organism>
<sequence length="117" mass="13017">MVLGAREMDNLMKNDKICVLHTGTDPSSGNVFLFQDITFKKCQEAELVHKARSCWATSIYKNVVLPSTPNTILGSHSKCYAKYTAEPSTVKKAVSQQTEKPQYSISRSLTITSNRTT</sequence>
<evidence type="ECO:0000313" key="3">
    <source>
        <dbReference type="Proteomes" id="UP001234178"/>
    </source>
</evidence>
<feature type="region of interest" description="Disordered" evidence="1">
    <location>
        <begin position="93"/>
        <end position="117"/>
    </location>
</feature>
<dbReference type="EMBL" id="JAOYFB010000003">
    <property type="protein sequence ID" value="KAK4009467.1"/>
    <property type="molecule type" value="Genomic_DNA"/>
</dbReference>
<comment type="caution">
    <text evidence="2">The sequence shown here is derived from an EMBL/GenBank/DDBJ whole genome shotgun (WGS) entry which is preliminary data.</text>
</comment>
<evidence type="ECO:0000313" key="2">
    <source>
        <dbReference type="EMBL" id="KAK4009467.1"/>
    </source>
</evidence>
<proteinExistence type="predicted"/>
<feature type="compositionally biased region" description="Polar residues" evidence="1">
    <location>
        <begin position="94"/>
        <end position="117"/>
    </location>
</feature>
<dbReference type="Proteomes" id="UP001234178">
    <property type="component" value="Unassembled WGS sequence"/>
</dbReference>
<protein>
    <submittedName>
        <fullName evidence="2">Uncharacterized protein</fullName>
    </submittedName>
</protein>
<keyword evidence="3" id="KW-1185">Reference proteome</keyword>
<evidence type="ECO:0000256" key="1">
    <source>
        <dbReference type="SAM" id="MobiDB-lite"/>
    </source>
</evidence>
<name>A0ABQ9Z9A8_9CRUS</name>